<keyword evidence="2" id="KW-1185">Reference proteome</keyword>
<proteinExistence type="predicted"/>
<name>A0A2R6WW14_MARPO</name>
<dbReference type="AlphaFoldDB" id="A0A2R6WW14"/>
<protein>
    <submittedName>
        <fullName evidence="1">Uncharacterized protein</fullName>
    </submittedName>
</protein>
<evidence type="ECO:0000313" key="1">
    <source>
        <dbReference type="EMBL" id="PTQ38029.1"/>
    </source>
</evidence>
<reference evidence="2" key="1">
    <citation type="journal article" date="2017" name="Cell">
        <title>Insights into land plant evolution garnered from the Marchantia polymorpha genome.</title>
        <authorList>
            <person name="Bowman J.L."/>
            <person name="Kohchi T."/>
            <person name="Yamato K.T."/>
            <person name="Jenkins J."/>
            <person name="Shu S."/>
            <person name="Ishizaki K."/>
            <person name="Yamaoka S."/>
            <person name="Nishihama R."/>
            <person name="Nakamura Y."/>
            <person name="Berger F."/>
            <person name="Adam C."/>
            <person name="Aki S.S."/>
            <person name="Althoff F."/>
            <person name="Araki T."/>
            <person name="Arteaga-Vazquez M.A."/>
            <person name="Balasubrmanian S."/>
            <person name="Barry K."/>
            <person name="Bauer D."/>
            <person name="Boehm C.R."/>
            <person name="Briginshaw L."/>
            <person name="Caballero-Perez J."/>
            <person name="Catarino B."/>
            <person name="Chen F."/>
            <person name="Chiyoda S."/>
            <person name="Chovatia M."/>
            <person name="Davies K.M."/>
            <person name="Delmans M."/>
            <person name="Demura T."/>
            <person name="Dierschke T."/>
            <person name="Dolan L."/>
            <person name="Dorantes-Acosta A.E."/>
            <person name="Eklund D.M."/>
            <person name="Florent S.N."/>
            <person name="Flores-Sandoval E."/>
            <person name="Fujiyama A."/>
            <person name="Fukuzawa H."/>
            <person name="Galik B."/>
            <person name="Grimanelli D."/>
            <person name="Grimwood J."/>
            <person name="Grossniklaus U."/>
            <person name="Hamada T."/>
            <person name="Haseloff J."/>
            <person name="Hetherington A.J."/>
            <person name="Higo A."/>
            <person name="Hirakawa Y."/>
            <person name="Hundley H.N."/>
            <person name="Ikeda Y."/>
            <person name="Inoue K."/>
            <person name="Inoue S.I."/>
            <person name="Ishida S."/>
            <person name="Jia Q."/>
            <person name="Kakita M."/>
            <person name="Kanazawa T."/>
            <person name="Kawai Y."/>
            <person name="Kawashima T."/>
            <person name="Kennedy M."/>
            <person name="Kinose K."/>
            <person name="Kinoshita T."/>
            <person name="Kohara Y."/>
            <person name="Koide E."/>
            <person name="Komatsu K."/>
            <person name="Kopischke S."/>
            <person name="Kubo M."/>
            <person name="Kyozuka J."/>
            <person name="Lagercrantz U."/>
            <person name="Lin S.S."/>
            <person name="Lindquist E."/>
            <person name="Lipzen A.M."/>
            <person name="Lu C.W."/>
            <person name="De Luna E."/>
            <person name="Martienssen R.A."/>
            <person name="Minamino N."/>
            <person name="Mizutani M."/>
            <person name="Mizutani M."/>
            <person name="Mochizuki N."/>
            <person name="Monte I."/>
            <person name="Mosher R."/>
            <person name="Nagasaki H."/>
            <person name="Nakagami H."/>
            <person name="Naramoto S."/>
            <person name="Nishitani K."/>
            <person name="Ohtani M."/>
            <person name="Okamoto T."/>
            <person name="Okumura M."/>
            <person name="Phillips J."/>
            <person name="Pollak B."/>
            <person name="Reinders A."/>
            <person name="Rovekamp M."/>
            <person name="Sano R."/>
            <person name="Sawa S."/>
            <person name="Schmid M.W."/>
            <person name="Shirakawa M."/>
            <person name="Solano R."/>
            <person name="Spunde A."/>
            <person name="Suetsugu N."/>
            <person name="Sugano S."/>
            <person name="Sugiyama A."/>
            <person name="Sun R."/>
            <person name="Suzuki Y."/>
            <person name="Takenaka M."/>
            <person name="Takezawa D."/>
            <person name="Tomogane H."/>
            <person name="Tsuzuki M."/>
            <person name="Ueda T."/>
            <person name="Umeda M."/>
            <person name="Ward J.M."/>
            <person name="Watanabe Y."/>
            <person name="Yazaki K."/>
            <person name="Yokoyama R."/>
            <person name="Yoshitake Y."/>
            <person name="Yotsui I."/>
            <person name="Zachgo S."/>
            <person name="Schmutz J."/>
        </authorList>
    </citation>
    <scope>NUCLEOTIDE SEQUENCE [LARGE SCALE GENOMIC DNA]</scope>
    <source>
        <strain evidence="2">Tak-1</strain>
    </source>
</reference>
<accession>A0A2R6WW14</accession>
<organism evidence="1 2">
    <name type="scientific">Marchantia polymorpha</name>
    <name type="common">Common liverwort</name>
    <name type="synonym">Marchantia aquatica</name>
    <dbReference type="NCBI Taxonomy" id="3197"/>
    <lineage>
        <taxon>Eukaryota</taxon>
        <taxon>Viridiplantae</taxon>
        <taxon>Streptophyta</taxon>
        <taxon>Embryophyta</taxon>
        <taxon>Marchantiophyta</taxon>
        <taxon>Marchantiopsida</taxon>
        <taxon>Marchantiidae</taxon>
        <taxon>Marchantiales</taxon>
        <taxon>Marchantiaceae</taxon>
        <taxon>Marchantia</taxon>
    </lineage>
</organism>
<dbReference type="Gramene" id="Mp4g16630.1">
    <property type="protein sequence ID" value="Mp4g16630.1.cds1"/>
    <property type="gene ID" value="Mp4g16630"/>
</dbReference>
<dbReference type="EMBL" id="KZ772726">
    <property type="protein sequence ID" value="PTQ38029.1"/>
    <property type="molecule type" value="Genomic_DNA"/>
</dbReference>
<dbReference type="Proteomes" id="UP000244005">
    <property type="component" value="Unassembled WGS sequence"/>
</dbReference>
<sequence length="78" mass="9287">MRLHKLLIEQFSGAVSLWCTLLTSFDEFYWCWFDDLVSRQEIDGRLLQFQGDRLQNFSFDCSLLDQIDRSEHLPRGAK</sequence>
<gene>
    <name evidence="1" type="ORF">MARPO_0054s0130</name>
</gene>
<evidence type="ECO:0000313" key="2">
    <source>
        <dbReference type="Proteomes" id="UP000244005"/>
    </source>
</evidence>